<dbReference type="RefSeq" id="WP_076837778.1">
    <property type="nucleotide sequence ID" value="NZ_CP019434.1"/>
</dbReference>
<dbReference type="InterPro" id="IPR053136">
    <property type="entry name" value="UTP_pyrophosphatase-like"/>
</dbReference>
<dbReference type="Proteomes" id="UP000243807">
    <property type="component" value="Chromosome"/>
</dbReference>
<dbReference type="InterPro" id="IPR002725">
    <property type="entry name" value="YgjP-like_metallopeptidase"/>
</dbReference>
<dbReference type="PANTHER" id="PTHR30399:SF1">
    <property type="entry name" value="UTP PYROPHOSPHATASE"/>
    <property type="match status" value="1"/>
</dbReference>
<dbReference type="STRING" id="1765967.BW247_14510"/>
<dbReference type="OrthoDB" id="9811177at2"/>
<evidence type="ECO:0000313" key="3">
    <source>
        <dbReference type="Proteomes" id="UP000243807"/>
    </source>
</evidence>
<dbReference type="AlphaFoldDB" id="A0A1P8UK12"/>
<protein>
    <recommendedName>
        <fullName evidence="1">YgjP-like metallopeptidase domain-containing protein</fullName>
    </recommendedName>
</protein>
<name>A0A1P8UK12_9GAMM</name>
<evidence type="ECO:0000259" key="1">
    <source>
        <dbReference type="Pfam" id="PF01863"/>
    </source>
</evidence>
<sequence length="236" mass="27383">MPADTDALLARCNFRLSRRARYLRITVSRNGEITVTRPAHVSRGEAIAFARSRHAWIARQLTKIHPPEPATPPAQLQLRLTAETLPVSYVDTPQHVARLREASGQLELHFDHKHPEQGRDLLRQWLKRRARSTLEPHLRTLSTQTSLPCNRLSVRLQRTRWGSCSARRDISLNAKLLFLPEALVRHVLIHELAHTVHLNHSPAFWRLVEQYDPRWRSHRRALHDAAPLIPAWLDQR</sequence>
<dbReference type="KEGG" id="afy:BW247_14510"/>
<gene>
    <name evidence="2" type="ORF">BW247_14510</name>
</gene>
<dbReference type="CDD" id="cd07344">
    <property type="entry name" value="M48_yhfN_like"/>
    <property type="match status" value="1"/>
</dbReference>
<accession>A0A1P8UK12</accession>
<reference evidence="2 3" key="1">
    <citation type="submission" date="2017-01" db="EMBL/GenBank/DDBJ databases">
        <title>Draft sequence of Acidihalobacter ferrooxidans strain DSM 14175 (strain V8).</title>
        <authorList>
            <person name="Khaleque H.N."/>
            <person name="Ramsay J.P."/>
            <person name="Murphy R.J.T."/>
            <person name="Kaksonen A.H."/>
            <person name="Boxall N.J."/>
            <person name="Watkin E.L.J."/>
        </authorList>
    </citation>
    <scope>NUCLEOTIDE SEQUENCE [LARGE SCALE GENOMIC DNA]</scope>
    <source>
        <strain evidence="2 3">V8</strain>
    </source>
</reference>
<dbReference type="PANTHER" id="PTHR30399">
    <property type="entry name" value="UNCHARACTERIZED PROTEIN YGJP"/>
    <property type="match status" value="1"/>
</dbReference>
<dbReference type="Pfam" id="PF01863">
    <property type="entry name" value="YgjP-like"/>
    <property type="match status" value="1"/>
</dbReference>
<evidence type="ECO:0000313" key="2">
    <source>
        <dbReference type="EMBL" id="APZ44155.1"/>
    </source>
</evidence>
<organism evidence="2 3">
    <name type="scientific">Acidihalobacter ferrooxydans</name>
    <dbReference type="NCBI Taxonomy" id="1765967"/>
    <lineage>
        <taxon>Bacteria</taxon>
        <taxon>Pseudomonadati</taxon>
        <taxon>Pseudomonadota</taxon>
        <taxon>Gammaproteobacteria</taxon>
        <taxon>Chromatiales</taxon>
        <taxon>Ectothiorhodospiraceae</taxon>
        <taxon>Acidihalobacter</taxon>
    </lineage>
</organism>
<proteinExistence type="predicted"/>
<dbReference type="EMBL" id="CP019434">
    <property type="protein sequence ID" value="APZ44155.1"/>
    <property type="molecule type" value="Genomic_DNA"/>
</dbReference>
<dbReference type="Gene3D" id="3.30.2010.10">
    <property type="entry name" value="Metalloproteases ('zincins'), catalytic domain"/>
    <property type="match status" value="1"/>
</dbReference>
<feature type="domain" description="YgjP-like metallopeptidase" evidence="1">
    <location>
        <begin position="21"/>
        <end position="223"/>
    </location>
</feature>
<keyword evidence="3" id="KW-1185">Reference proteome</keyword>